<comment type="caution">
    <text evidence="17">The sequence shown here is derived from an EMBL/GenBank/DDBJ whole genome shotgun (WGS) entry which is preliminary data.</text>
</comment>
<dbReference type="InterPro" id="IPR003661">
    <property type="entry name" value="HisK_dim/P_dom"/>
</dbReference>
<dbReference type="AlphaFoldDB" id="A0A3R6DSK6"/>
<dbReference type="InterPro" id="IPR005467">
    <property type="entry name" value="His_kinase_dom"/>
</dbReference>
<accession>A0A3R6DSK6</accession>
<evidence type="ECO:0000256" key="10">
    <source>
        <dbReference type="ARBA" id="ARBA00022840"/>
    </source>
</evidence>
<comment type="subcellular location">
    <subcellularLocation>
        <location evidence="2">Cell membrane</location>
        <topology evidence="2">Multi-pass membrane protein</topology>
    </subcellularLocation>
</comment>
<sequence length="863" mass="97480">MKQLKQSPVAKIIAWILITVSALMLLAGTAGAYIISELGFYTKSVQEIREEQFERIAGKYSARVLQNLNNTENETYFKDTNFRYGVVEASNYEELEKLDLNQQSTYVQSNFDEKVSLDNLHLFQCNMNADTSIYVDNSVLGGYYIAHSTREYRNKYINEYVYDTDSGIFYYQVSDVSSAQISEEEVATEICYFPVSEVKVTLVDDSTGETTDYAYVYNTADKEYEALREKTSENDEQAALCITIQNANGADENDLRNVKNILENAPLTFWKLTATTYSYGTSDWTAEMRYPYTQEQQTEQVTASETVVSAPTSVTSQTVELSYVGGVPNDEIKNRIDYDSSEADYLSTVQGSDAGTDYYVLSVIPDADRLVKKEGVGVWGSDYFVQINEIVNLADHMKYSVYVILALSLTVFVASFVYLVSAAGHKKDQKQVQGGFLCKVPADLLTVIFLAAESSLAVGISLLGNAGSPDNYVFYVAAMLFLLLCGGWLALGYLLDFAVRIKLGKWWRNTLIYKVLRSIYRGWNKVGENKSILWKGLAIFLGVNFLEVLIFVVFGVDYSKIMIVWFAEKAVILFAGGEILIQMKRLQEGGKHIAEGDMDYQIDTERMLPALKEHAADLNRINEGVSKAVNEKMKSERFKTELITNVSHDIKTPLTSIINYVDLLEKEEIPNENAKEYLEVLERQSARLKKLIEDLIEASKASSGSLSVNLEKLEAGVFLVQTVGEFKEKTEKNKLDLQIKKPEEPIYIMADGRHFWRVIDNLMNNICKYAQPETRVYINLEQTGEKVQITFRNTSRYPLNISSEELMERFVRGDSSRNTEGNGLGLSIAGSLMELMHGKMYLVVDGDLFKVVLEFDRCEVSQK</sequence>
<feature type="transmembrane region" description="Helical" evidence="15">
    <location>
        <begin position="472"/>
        <end position="495"/>
    </location>
</feature>
<dbReference type="Gene3D" id="1.10.287.130">
    <property type="match status" value="1"/>
</dbReference>
<proteinExistence type="predicted"/>
<dbReference type="Proteomes" id="UP000283492">
    <property type="component" value="Unassembled WGS sequence"/>
</dbReference>
<dbReference type="GO" id="GO:0005524">
    <property type="term" value="F:ATP binding"/>
    <property type="evidence" value="ECO:0007669"/>
    <property type="project" value="UniProtKB-KW"/>
</dbReference>
<reference evidence="17 18" key="1">
    <citation type="submission" date="2018-08" db="EMBL/GenBank/DDBJ databases">
        <title>A genome reference for cultivated species of the human gut microbiota.</title>
        <authorList>
            <person name="Zou Y."/>
            <person name="Xue W."/>
            <person name="Luo G."/>
        </authorList>
    </citation>
    <scope>NUCLEOTIDE SEQUENCE [LARGE SCALE GENOMIC DNA]</scope>
    <source>
        <strain evidence="17 18">AM42-1AC</strain>
    </source>
</reference>
<dbReference type="InterPro" id="IPR003594">
    <property type="entry name" value="HATPase_dom"/>
</dbReference>
<evidence type="ECO:0000256" key="8">
    <source>
        <dbReference type="ARBA" id="ARBA00022741"/>
    </source>
</evidence>
<dbReference type="Pfam" id="PF00512">
    <property type="entry name" value="HisKA"/>
    <property type="match status" value="1"/>
</dbReference>
<dbReference type="FunFam" id="1.10.287.130:FF:000008">
    <property type="entry name" value="Two-component sensor histidine kinase"/>
    <property type="match status" value="1"/>
</dbReference>
<evidence type="ECO:0000256" key="1">
    <source>
        <dbReference type="ARBA" id="ARBA00000085"/>
    </source>
</evidence>
<dbReference type="InterPro" id="IPR050398">
    <property type="entry name" value="HssS/ArlS-like"/>
</dbReference>
<feature type="transmembrane region" description="Helical" evidence="15">
    <location>
        <begin position="399"/>
        <end position="423"/>
    </location>
</feature>
<evidence type="ECO:0000256" key="13">
    <source>
        <dbReference type="ARBA" id="ARBA00023136"/>
    </source>
</evidence>
<evidence type="ECO:0000256" key="7">
    <source>
        <dbReference type="ARBA" id="ARBA00022692"/>
    </source>
</evidence>
<dbReference type="RefSeq" id="WP_118580330.1">
    <property type="nucleotide sequence ID" value="NZ_CABJFX010000006.1"/>
</dbReference>
<keyword evidence="7 15" id="KW-0812">Transmembrane</keyword>
<evidence type="ECO:0000256" key="6">
    <source>
        <dbReference type="ARBA" id="ARBA00022679"/>
    </source>
</evidence>
<dbReference type="EMBL" id="QSFX01000006">
    <property type="protein sequence ID" value="RHA90266.1"/>
    <property type="molecule type" value="Genomic_DNA"/>
</dbReference>
<dbReference type="SUPFAM" id="SSF47384">
    <property type="entry name" value="Homodimeric domain of signal transducing histidine kinase"/>
    <property type="match status" value="1"/>
</dbReference>
<feature type="domain" description="Histidine kinase" evidence="16">
    <location>
        <begin position="645"/>
        <end position="842"/>
    </location>
</feature>
<evidence type="ECO:0000259" key="16">
    <source>
        <dbReference type="PROSITE" id="PS50109"/>
    </source>
</evidence>
<keyword evidence="6" id="KW-0808">Transferase</keyword>
<dbReference type="SMART" id="SM00387">
    <property type="entry name" value="HATPase_c"/>
    <property type="match status" value="1"/>
</dbReference>
<evidence type="ECO:0000256" key="5">
    <source>
        <dbReference type="ARBA" id="ARBA00022553"/>
    </source>
</evidence>
<dbReference type="SMART" id="SM00388">
    <property type="entry name" value="HisKA"/>
    <property type="match status" value="1"/>
</dbReference>
<dbReference type="Gene3D" id="3.30.565.10">
    <property type="entry name" value="Histidine kinase-like ATPase, C-terminal domain"/>
    <property type="match status" value="1"/>
</dbReference>
<evidence type="ECO:0000256" key="4">
    <source>
        <dbReference type="ARBA" id="ARBA00022475"/>
    </source>
</evidence>
<evidence type="ECO:0000256" key="15">
    <source>
        <dbReference type="SAM" id="Phobius"/>
    </source>
</evidence>
<dbReference type="PROSITE" id="PS50109">
    <property type="entry name" value="HIS_KIN"/>
    <property type="match status" value="1"/>
</dbReference>
<keyword evidence="12" id="KW-0902">Two-component regulatory system</keyword>
<feature type="transmembrane region" description="Helical" evidence="15">
    <location>
        <begin position="444"/>
        <end position="466"/>
    </location>
</feature>
<keyword evidence="9 17" id="KW-0418">Kinase</keyword>
<evidence type="ECO:0000256" key="12">
    <source>
        <dbReference type="ARBA" id="ARBA00023012"/>
    </source>
</evidence>
<name>A0A3R6DSK6_9FIRM</name>
<protein>
    <recommendedName>
        <fullName evidence="3">histidine kinase</fullName>
        <ecNumber evidence="3">2.7.13.3</ecNumber>
    </recommendedName>
</protein>
<dbReference type="EC" id="2.7.13.3" evidence="3"/>
<evidence type="ECO:0000256" key="9">
    <source>
        <dbReference type="ARBA" id="ARBA00022777"/>
    </source>
</evidence>
<keyword evidence="8" id="KW-0547">Nucleotide-binding</keyword>
<keyword evidence="10" id="KW-0067">ATP-binding</keyword>
<evidence type="ECO:0000256" key="11">
    <source>
        <dbReference type="ARBA" id="ARBA00022989"/>
    </source>
</evidence>
<dbReference type="GO" id="GO:0000155">
    <property type="term" value="F:phosphorelay sensor kinase activity"/>
    <property type="evidence" value="ECO:0007669"/>
    <property type="project" value="InterPro"/>
</dbReference>
<dbReference type="CDD" id="cd00082">
    <property type="entry name" value="HisKA"/>
    <property type="match status" value="1"/>
</dbReference>
<dbReference type="InterPro" id="IPR036890">
    <property type="entry name" value="HATPase_C_sf"/>
</dbReference>
<organism evidence="17 18">
    <name type="scientific">Roseburia inulinivorans</name>
    <dbReference type="NCBI Taxonomy" id="360807"/>
    <lineage>
        <taxon>Bacteria</taxon>
        <taxon>Bacillati</taxon>
        <taxon>Bacillota</taxon>
        <taxon>Clostridia</taxon>
        <taxon>Lachnospirales</taxon>
        <taxon>Lachnospiraceae</taxon>
        <taxon>Roseburia</taxon>
    </lineage>
</organism>
<dbReference type="PANTHER" id="PTHR45528:SF1">
    <property type="entry name" value="SENSOR HISTIDINE KINASE CPXA"/>
    <property type="match status" value="1"/>
</dbReference>
<dbReference type="SUPFAM" id="SSF55874">
    <property type="entry name" value="ATPase domain of HSP90 chaperone/DNA topoisomerase II/histidine kinase"/>
    <property type="match status" value="1"/>
</dbReference>
<evidence type="ECO:0000313" key="17">
    <source>
        <dbReference type="EMBL" id="RHA90266.1"/>
    </source>
</evidence>
<dbReference type="PANTHER" id="PTHR45528">
    <property type="entry name" value="SENSOR HISTIDINE KINASE CPXA"/>
    <property type="match status" value="1"/>
</dbReference>
<evidence type="ECO:0000256" key="14">
    <source>
        <dbReference type="SAM" id="Coils"/>
    </source>
</evidence>
<evidence type="ECO:0000256" key="2">
    <source>
        <dbReference type="ARBA" id="ARBA00004651"/>
    </source>
</evidence>
<keyword evidence="5" id="KW-0597">Phosphoprotein</keyword>
<keyword evidence="13 15" id="KW-0472">Membrane</keyword>
<feature type="transmembrane region" description="Helical" evidence="15">
    <location>
        <begin position="532"/>
        <end position="556"/>
    </location>
</feature>
<feature type="transmembrane region" description="Helical" evidence="15">
    <location>
        <begin position="12"/>
        <end position="35"/>
    </location>
</feature>
<evidence type="ECO:0000256" key="3">
    <source>
        <dbReference type="ARBA" id="ARBA00012438"/>
    </source>
</evidence>
<evidence type="ECO:0000313" key="18">
    <source>
        <dbReference type="Proteomes" id="UP000283492"/>
    </source>
</evidence>
<comment type="catalytic activity">
    <reaction evidence="1">
        <text>ATP + protein L-histidine = ADP + protein N-phospho-L-histidine.</text>
        <dbReference type="EC" id="2.7.13.3"/>
    </reaction>
</comment>
<keyword evidence="14" id="KW-0175">Coiled coil</keyword>
<dbReference type="Pfam" id="PF02518">
    <property type="entry name" value="HATPase_c"/>
    <property type="match status" value="1"/>
</dbReference>
<feature type="coiled-coil region" evidence="14">
    <location>
        <begin position="671"/>
        <end position="701"/>
    </location>
</feature>
<dbReference type="GO" id="GO:0005886">
    <property type="term" value="C:plasma membrane"/>
    <property type="evidence" value="ECO:0007669"/>
    <property type="project" value="UniProtKB-SubCell"/>
</dbReference>
<gene>
    <name evidence="17" type="ORF">DW914_05430</name>
</gene>
<keyword evidence="11 15" id="KW-1133">Transmembrane helix</keyword>
<dbReference type="InterPro" id="IPR036097">
    <property type="entry name" value="HisK_dim/P_sf"/>
</dbReference>
<keyword evidence="4" id="KW-1003">Cell membrane</keyword>